<protein>
    <submittedName>
        <fullName evidence="1">Uncharacterized protein</fullName>
    </submittedName>
</protein>
<keyword evidence="2" id="KW-1185">Reference proteome</keyword>
<evidence type="ECO:0000313" key="2">
    <source>
        <dbReference type="Proteomes" id="UP001293593"/>
    </source>
</evidence>
<gene>
    <name evidence="1" type="ORF">QN277_013621</name>
</gene>
<sequence>MERTEVVTCKTNSCSGRVSDKSFMVNLPHEKFYFFQKLPLPHQGPEVISTISSLVREILISRFNRESSIFRSSPRETDRKVVTRWAHSRDNANNVKGKDSLPPACVPPPVPQYMISHRFVFIY</sequence>
<name>A0AAE1N2S8_9FABA</name>
<dbReference type="Proteomes" id="UP001293593">
    <property type="component" value="Unassembled WGS sequence"/>
</dbReference>
<comment type="caution">
    <text evidence="1">The sequence shown here is derived from an EMBL/GenBank/DDBJ whole genome shotgun (WGS) entry which is preliminary data.</text>
</comment>
<evidence type="ECO:0000313" key="1">
    <source>
        <dbReference type="EMBL" id="KAK4282218.1"/>
    </source>
</evidence>
<reference evidence="1" key="1">
    <citation type="submission" date="2023-10" db="EMBL/GenBank/DDBJ databases">
        <title>Chromosome-level genome of the transformable northern wattle, Acacia crassicarpa.</title>
        <authorList>
            <person name="Massaro I."/>
            <person name="Sinha N.R."/>
            <person name="Poethig S."/>
            <person name="Leichty A.R."/>
        </authorList>
    </citation>
    <scope>NUCLEOTIDE SEQUENCE</scope>
    <source>
        <strain evidence="1">Acra3RX</strain>
        <tissue evidence="1">Leaf</tissue>
    </source>
</reference>
<organism evidence="1 2">
    <name type="scientific">Acacia crassicarpa</name>
    <name type="common">northern wattle</name>
    <dbReference type="NCBI Taxonomy" id="499986"/>
    <lineage>
        <taxon>Eukaryota</taxon>
        <taxon>Viridiplantae</taxon>
        <taxon>Streptophyta</taxon>
        <taxon>Embryophyta</taxon>
        <taxon>Tracheophyta</taxon>
        <taxon>Spermatophyta</taxon>
        <taxon>Magnoliopsida</taxon>
        <taxon>eudicotyledons</taxon>
        <taxon>Gunneridae</taxon>
        <taxon>Pentapetalae</taxon>
        <taxon>rosids</taxon>
        <taxon>fabids</taxon>
        <taxon>Fabales</taxon>
        <taxon>Fabaceae</taxon>
        <taxon>Caesalpinioideae</taxon>
        <taxon>mimosoid clade</taxon>
        <taxon>Acacieae</taxon>
        <taxon>Acacia</taxon>
    </lineage>
</organism>
<dbReference type="EMBL" id="JAWXYG010000002">
    <property type="protein sequence ID" value="KAK4282218.1"/>
    <property type="molecule type" value="Genomic_DNA"/>
</dbReference>
<proteinExistence type="predicted"/>
<dbReference type="AlphaFoldDB" id="A0AAE1N2S8"/>
<accession>A0AAE1N2S8</accession>